<evidence type="ECO:0000256" key="1">
    <source>
        <dbReference type="ARBA" id="ARBA00006327"/>
    </source>
</evidence>
<dbReference type="SUPFAM" id="SSF54862">
    <property type="entry name" value="4Fe-4S ferredoxins"/>
    <property type="match status" value="1"/>
</dbReference>
<keyword evidence="3 7" id="KW-0479">Metal-binding</keyword>
<dbReference type="PANTHER" id="PTHR43082">
    <property type="entry name" value="FERREDOXIN-LIKE"/>
    <property type="match status" value="1"/>
</dbReference>
<reference evidence="8" key="1">
    <citation type="submission" date="2019-09" db="EMBL/GenBank/DDBJ databases">
        <authorList>
            <consortium name="PulseNet: The National Subtyping Network for Foodborne Disease Surveillance"/>
            <person name="Tarr C.L."/>
            <person name="Trees E."/>
            <person name="Katz L.S."/>
            <person name="Carleton-Romer H.A."/>
            <person name="Stroika S."/>
            <person name="Kucerova Z."/>
            <person name="Roache K.F."/>
            <person name="Sabol A.L."/>
            <person name="Besser J."/>
            <person name="Gerner-Smidt P."/>
        </authorList>
    </citation>
    <scope>NUCLEOTIDE SEQUENCE</scope>
    <source>
        <strain evidence="8">PNUSAS101199</strain>
    </source>
</reference>
<protein>
    <recommendedName>
        <fullName evidence="7">Ferredoxin-like protein</fullName>
    </recommendedName>
</protein>
<comment type="function">
    <text evidence="7">Could be a 3Fe-4S cluster-containing protein.</text>
</comment>
<dbReference type="GO" id="GO:0005506">
    <property type="term" value="F:iron ion binding"/>
    <property type="evidence" value="ECO:0007669"/>
    <property type="project" value="UniProtKB-UniRule"/>
</dbReference>
<evidence type="ECO:0000256" key="2">
    <source>
        <dbReference type="ARBA" id="ARBA00022448"/>
    </source>
</evidence>
<gene>
    <name evidence="8" type="ORF">F6X26_23015</name>
</gene>
<name>A0A619I297_SALER</name>
<keyword evidence="6 7" id="KW-0411">Iron-sulfur</keyword>
<keyword evidence="4 7" id="KW-0249">Electron transport</keyword>
<dbReference type="Gene3D" id="3.30.70.20">
    <property type="match status" value="1"/>
</dbReference>
<proteinExistence type="inferred from homology"/>
<evidence type="ECO:0000256" key="3">
    <source>
        <dbReference type="ARBA" id="ARBA00022723"/>
    </source>
</evidence>
<dbReference type="GO" id="GO:0051536">
    <property type="term" value="F:iron-sulfur cluster binding"/>
    <property type="evidence" value="ECO:0007669"/>
    <property type="project" value="UniProtKB-KW"/>
</dbReference>
<dbReference type="EMBL" id="AALAOU010000022">
    <property type="protein sequence ID" value="ECX6661788.1"/>
    <property type="molecule type" value="Genomic_DNA"/>
</dbReference>
<dbReference type="AlphaFoldDB" id="A0A619I297"/>
<evidence type="ECO:0000256" key="7">
    <source>
        <dbReference type="PIRNR" id="PIRNR036548"/>
    </source>
</evidence>
<comment type="similarity">
    <text evidence="1">Belongs to the bacterial-type ferredoxin family. FixX subfamily.</text>
</comment>
<accession>A0A619I297</accession>
<evidence type="ECO:0000256" key="4">
    <source>
        <dbReference type="ARBA" id="ARBA00022982"/>
    </source>
</evidence>
<sequence>MNESVDAKLAINKFYVDEDHPHIIIRESPDMATFRLLMMACPAGLYKQLEDGTIRFDCVGCLECGACRILGGETVLAKWTYPQGALGVHYRFG</sequence>
<dbReference type="InterPro" id="IPR012206">
    <property type="entry name" value="Fd_FixX"/>
</dbReference>
<evidence type="ECO:0000256" key="5">
    <source>
        <dbReference type="ARBA" id="ARBA00023004"/>
    </source>
</evidence>
<comment type="caution">
    <text evidence="8">The sequence shown here is derived from an EMBL/GenBank/DDBJ whole genome shotgun (WGS) entry which is preliminary data.</text>
</comment>
<keyword evidence="5 7" id="KW-0408">Iron</keyword>
<dbReference type="PANTHER" id="PTHR43082:SF3">
    <property type="entry name" value="FERREDOXIN-LIKE PROTEIN YDIT"/>
    <property type="match status" value="1"/>
</dbReference>
<organism evidence="8">
    <name type="scientific">Salmonella enterica</name>
    <name type="common">Salmonella choleraesuis</name>
    <dbReference type="NCBI Taxonomy" id="28901"/>
    <lineage>
        <taxon>Bacteria</taxon>
        <taxon>Pseudomonadati</taxon>
        <taxon>Pseudomonadota</taxon>
        <taxon>Gammaproteobacteria</taxon>
        <taxon>Enterobacterales</taxon>
        <taxon>Enterobacteriaceae</taxon>
        <taxon>Salmonella</taxon>
    </lineage>
</organism>
<dbReference type="PIRSF" id="PIRSF036548">
    <property type="entry name" value="Fdx_FixX"/>
    <property type="match status" value="1"/>
</dbReference>
<evidence type="ECO:0000313" key="8">
    <source>
        <dbReference type="EMBL" id="ECX6661788.1"/>
    </source>
</evidence>
<evidence type="ECO:0000256" key="6">
    <source>
        <dbReference type="ARBA" id="ARBA00023014"/>
    </source>
</evidence>
<keyword evidence="2 7" id="KW-0813">Transport</keyword>